<gene>
    <name evidence="4" type="ORF">MM59RIKEN_12280</name>
</gene>
<dbReference type="Gene3D" id="3.40.630.30">
    <property type="match status" value="1"/>
</dbReference>
<evidence type="ECO:0000313" key="5">
    <source>
        <dbReference type="Proteomes" id="UP000679848"/>
    </source>
</evidence>
<proteinExistence type="predicted"/>
<dbReference type="KEGG" id="pfaa:MM59RIKEN_12280"/>
<dbReference type="Proteomes" id="UP000679848">
    <property type="component" value="Chromosome"/>
</dbReference>
<dbReference type="SUPFAM" id="SSF55729">
    <property type="entry name" value="Acyl-CoA N-acyltransferases (Nat)"/>
    <property type="match status" value="1"/>
</dbReference>
<evidence type="ECO:0000256" key="2">
    <source>
        <dbReference type="ARBA" id="ARBA00023315"/>
    </source>
</evidence>
<accession>A0A810Q6J3</accession>
<feature type="domain" description="N-acetyltransferase" evidence="3">
    <location>
        <begin position="1"/>
        <end position="169"/>
    </location>
</feature>
<keyword evidence="5" id="KW-1185">Reference proteome</keyword>
<dbReference type="Pfam" id="PF00583">
    <property type="entry name" value="Acetyltransf_1"/>
    <property type="match status" value="1"/>
</dbReference>
<dbReference type="InterPro" id="IPR050832">
    <property type="entry name" value="Bact_Acetyltransf"/>
</dbReference>
<organism evidence="4 5">
    <name type="scientific">Pusillibacter faecalis</name>
    <dbReference type="NCBI Taxonomy" id="2714358"/>
    <lineage>
        <taxon>Bacteria</taxon>
        <taxon>Bacillati</taxon>
        <taxon>Bacillota</taxon>
        <taxon>Clostridia</taxon>
        <taxon>Eubacteriales</taxon>
        <taxon>Oscillospiraceae</taxon>
        <taxon>Pusillibacter</taxon>
    </lineage>
</organism>
<dbReference type="InterPro" id="IPR016181">
    <property type="entry name" value="Acyl_CoA_acyltransferase"/>
</dbReference>
<evidence type="ECO:0000259" key="3">
    <source>
        <dbReference type="PROSITE" id="PS51186"/>
    </source>
</evidence>
<dbReference type="EMBL" id="AP023420">
    <property type="protein sequence ID" value="BCK83909.1"/>
    <property type="molecule type" value="Genomic_DNA"/>
</dbReference>
<reference evidence="4" key="1">
    <citation type="submission" date="2020-09" db="EMBL/GenBank/DDBJ databases">
        <title>New species isolated from human feces.</title>
        <authorList>
            <person name="Kitahara M."/>
            <person name="Shigeno Y."/>
            <person name="Shime M."/>
            <person name="Matsumoto Y."/>
            <person name="Nakamura S."/>
            <person name="Motooka D."/>
            <person name="Fukuoka S."/>
            <person name="Nishikawa H."/>
            <person name="Benno Y."/>
        </authorList>
    </citation>
    <scope>NUCLEOTIDE SEQUENCE</scope>
    <source>
        <strain evidence="4">MM59</strain>
    </source>
</reference>
<dbReference type="CDD" id="cd04301">
    <property type="entry name" value="NAT_SF"/>
    <property type="match status" value="1"/>
</dbReference>
<dbReference type="RefSeq" id="WP_187027915.1">
    <property type="nucleotide sequence ID" value="NZ_AP023420.1"/>
</dbReference>
<dbReference type="GO" id="GO:0016747">
    <property type="term" value="F:acyltransferase activity, transferring groups other than amino-acyl groups"/>
    <property type="evidence" value="ECO:0007669"/>
    <property type="project" value="InterPro"/>
</dbReference>
<dbReference type="AlphaFoldDB" id="A0A810Q6J3"/>
<evidence type="ECO:0000313" key="4">
    <source>
        <dbReference type="EMBL" id="BCK83909.1"/>
    </source>
</evidence>
<keyword evidence="1" id="KW-0808">Transferase</keyword>
<dbReference type="PROSITE" id="PS51186">
    <property type="entry name" value="GNAT"/>
    <property type="match status" value="1"/>
</dbReference>
<evidence type="ECO:0000256" key="1">
    <source>
        <dbReference type="ARBA" id="ARBA00022679"/>
    </source>
</evidence>
<name>A0A810Q6J3_9FIRM</name>
<sequence>MIRFAAPSDLPQVLEIYDAILTQEESGGPVYTNWRRGKYPTADTAWSALKAGTLYVGESGSALWGVVNLNGIQLPEYALIPWTLSANEDQVGVIHTLCIHPGQSGRGYARQMVAFCEEEARRLGKNVMRLDTWEHNLPANRLYPSLGYHFAGAAEFFFQGVIREILNCYEKAL</sequence>
<dbReference type="InterPro" id="IPR000182">
    <property type="entry name" value="GNAT_dom"/>
</dbReference>
<keyword evidence="2" id="KW-0012">Acyltransferase</keyword>
<protein>
    <submittedName>
        <fullName evidence="4">N-acetyltransferase</fullName>
    </submittedName>
</protein>
<dbReference type="PANTHER" id="PTHR43877">
    <property type="entry name" value="AMINOALKYLPHOSPHONATE N-ACETYLTRANSFERASE-RELATED-RELATED"/>
    <property type="match status" value="1"/>
</dbReference>